<keyword evidence="16" id="KW-1185">Reference proteome</keyword>
<gene>
    <name evidence="15" type="ORF">SNE40_006433</name>
</gene>
<comment type="similarity">
    <text evidence="3 12">Belongs to the glycosyltransferase 10 family.</text>
</comment>
<dbReference type="InterPro" id="IPR055270">
    <property type="entry name" value="Glyco_tran_10_C"/>
</dbReference>
<accession>A0AAN8K3Q1</accession>
<keyword evidence="4 12" id="KW-0328">Glycosyltransferase</keyword>
<protein>
    <recommendedName>
        <fullName evidence="12">Fucosyltransferase</fullName>
        <ecNumber evidence="12">2.4.1.-</ecNumber>
    </recommendedName>
</protein>
<dbReference type="FunFam" id="3.40.50.11660:FF:000002">
    <property type="entry name" value="Alpha-(1,3)-fucosyltransferase"/>
    <property type="match status" value="1"/>
</dbReference>
<sequence length="477" mass="55104">MYNLKKLLCFIEVLTLILIVAVLIHMQIVGKVVWIHVHNSGHNTAKHDDLVAPQSGTDIWFANLPKVLKTGTEARSGVPKDKKTSVLLGAQARDKYTVSNIDDRLRKFSPDTPTLQLTKEVGPSNDQIDNISDVSQNKLPSLRNLIMDHKGSILKKQLSNMEVHRYKTIVVLNRHMWFLRGAKPGHGYFSHCEYKMCELSFDERKISSSAAIMFYGVSYPSKPPPTRNNPDQVWILAAWESPIYMHGASWENEVWKNKINWTMTYRIDSDIPTPGGKVAKDKSKIRDYDAIMKKKTKLIGWVVSHCRTQSKREDYVKHLEKVVPVDIFGRCGMSKPTNVFGLLNTTYKFYLSFENSLCKDYITEKLFDRQNLDVVPIVRGIGNYTLFYPKTSFIDTRDFKSAEELGEYLQYLDRNNTAYVQYLKAKEHLHTQSAYSVRQMGYCTMCKKLHKLDQNRHSYPDIYQWLLKDKCVKPTDI</sequence>
<evidence type="ECO:0000256" key="1">
    <source>
        <dbReference type="ARBA" id="ARBA00004323"/>
    </source>
</evidence>
<evidence type="ECO:0000256" key="7">
    <source>
        <dbReference type="ARBA" id="ARBA00022968"/>
    </source>
</evidence>
<comment type="caution">
    <text evidence="15">The sequence shown here is derived from an EMBL/GenBank/DDBJ whole genome shotgun (WGS) entry which is preliminary data.</text>
</comment>
<keyword evidence="7" id="KW-0735">Signal-anchor</keyword>
<comment type="subcellular location">
    <subcellularLocation>
        <location evidence="1">Golgi apparatus membrane</location>
        <topology evidence="1">Single-pass type II membrane protein</topology>
    </subcellularLocation>
    <subcellularLocation>
        <location evidence="12">Golgi apparatus</location>
        <location evidence="12">Golgi stack membrane</location>
        <topology evidence="12">Single-pass type II membrane protein</topology>
    </subcellularLocation>
</comment>
<comment type="pathway">
    <text evidence="2">Protein modification; protein glycosylation.</text>
</comment>
<dbReference type="InterPro" id="IPR001503">
    <property type="entry name" value="Glyco_trans_10"/>
</dbReference>
<evidence type="ECO:0000259" key="14">
    <source>
        <dbReference type="Pfam" id="PF17039"/>
    </source>
</evidence>
<evidence type="ECO:0000256" key="6">
    <source>
        <dbReference type="ARBA" id="ARBA00022692"/>
    </source>
</evidence>
<evidence type="ECO:0000313" key="15">
    <source>
        <dbReference type="EMBL" id="KAK6183844.1"/>
    </source>
</evidence>
<dbReference type="InterPro" id="IPR038577">
    <property type="entry name" value="GT10-like_C_sf"/>
</dbReference>
<keyword evidence="6 12" id="KW-0812">Transmembrane</keyword>
<evidence type="ECO:0000256" key="12">
    <source>
        <dbReference type="RuleBase" id="RU003832"/>
    </source>
</evidence>
<keyword evidence="10 12" id="KW-0472">Membrane</keyword>
<dbReference type="GO" id="GO:0008417">
    <property type="term" value="F:fucosyltransferase activity"/>
    <property type="evidence" value="ECO:0007669"/>
    <property type="project" value="InterPro"/>
</dbReference>
<dbReference type="GO" id="GO:0000139">
    <property type="term" value="C:Golgi membrane"/>
    <property type="evidence" value="ECO:0007669"/>
    <property type="project" value="UniProtKB-SubCell"/>
</dbReference>
<proteinExistence type="inferred from homology"/>
<dbReference type="SUPFAM" id="SSF53756">
    <property type="entry name" value="UDP-Glycosyltransferase/glycogen phosphorylase"/>
    <property type="match status" value="1"/>
</dbReference>
<dbReference type="EMBL" id="JAZGQO010000006">
    <property type="protein sequence ID" value="KAK6183844.1"/>
    <property type="molecule type" value="Genomic_DNA"/>
</dbReference>
<dbReference type="PANTHER" id="PTHR48438">
    <property type="entry name" value="ALPHA-(1,3)-FUCOSYLTRANSFERASE C-RELATED"/>
    <property type="match status" value="1"/>
</dbReference>
<keyword evidence="9 12" id="KW-0333">Golgi apparatus</keyword>
<evidence type="ECO:0000256" key="8">
    <source>
        <dbReference type="ARBA" id="ARBA00022989"/>
    </source>
</evidence>
<dbReference type="PANTHER" id="PTHR48438:SF1">
    <property type="entry name" value="ALPHA-(1,3)-FUCOSYLTRANSFERASE C-RELATED"/>
    <property type="match status" value="1"/>
</dbReference>
<evidence type="ECO:0000256" key="10">
    <source>
        <dbReference type="ARBA" id="ARBA00023136"/>
    </source>
</evidence>
<dbReference type="Proteomes" id="UP001347796">
    <property type="component" value="Unassembled WGS sequence"/>
</dbReference>
<keyword evidence="5 12" id="KW-0808">Transferase</keyword>
<evidence type="ECO:0000259" key="13">
    <source>
        <dbReference type="Pfam" id="PF00852"/>
    </source>
</evidence>
<evidence type="ECO:0000313" key="16">
    <source>
        <dbReference type="Proteomes" id="UP001347796"/>
    </source>
</evidence>
<keyword evidence="8 12" id="KW-1133">Transmembrane helix</keyword>
<evidence type="ECO:0000256" key="4">
    <source>
        <dbReference type="ARBA" id="ARBA00022676"/>
    </source>
</evidence>
<dbReference type="Pfam" id="PF17039">
    <property type="entry name" value="Glyco_tran_10_N"/>
    <property type="match status" value="1"/>
</dbReference>
<evidence type="ECO:0000256" key="9">
    <source>
        <dbReference type="ARBA" id="ARBA00023034"/>
    </source>
</evidence>
<organism evidence="15 16">
    <name type="scientific">Patella caerulea</name>
    <name type="common">Rayed Mediterranean limpet</name>
    <dbReference type="NCBI Taxonomy" id="87958"/>
    <lineage>
        <taxon>Eukaryota</taxon>
        <taxon>Metazoa</taxon>
        <taxon>Spiralia</taxon>
        <taxon>Lophotrochozoa</taxon>
        <taxon>Mollusca</taxon>
        <taxon>Gastropoda</taxon>
        <taxon>Patellogastropoda</taxon>
        <taxon>Patelloidea</taxon>
        <taxon>Patellidae</taxon>
        <taxon>Patella</taxon>
    </lineage>
</organism>
<dbReference type="GO" id="GO:0032580">
    <property type="term" value="C:Golgi cisterna membrane"/>
    <property type="evidence" value="ECO:0007669"/>
    <property type="project" value="UniProtKB-SubCell"/>
</dbReference>
<reference evidence="15 16" key="1">
    <citation type="submission" date="2024-01" db="EMBL/GenBank/DDBJ databases">
        <title>The genome of the rayed Mediterranean limpet Patella caerulea (Linnaeus, 1758).</title>
        <authorList>
            <person name="Anh-Thu Weber A."/>
            <person name="Halstead-Nussloch G."/>
        </authorList>
    </citation>
    <scope>NUCLEOTIDE SEQUENCE [LARGE SCALE GENOMIC DNA]</scope>
    <source>
        <strain evidence="15">AATW-2023a</strain>
        <tissue evidence="15">Whole specimen</tissue>
    </source>
</reference>
<dbReference type="Gene3D" id="3.40.50.11660">
    <property type="entry name" value="Glycosyl transferase family 10, C-terminal domain"/>
    <property type="match status" value="1"/>
</dbReference>
<dbReference type="AlphaFoldDB" id="A0AAN8K3Q1"/>
<dbReference type="Pfam" id="PF00852">
    <property type="entry name" value="Glyco_transf_10"/>
    <property type="match status" value="1"/>
</dbReference>
<feature type="domain" description="Fucosyltransferase C-terminal" evidence="13">
    <location>
        <begin position="293"/>
        <end position="465"/>
    </location>
</feature>
<feature type="transmembrane region" description="Helical" evidence="12">
    <location>
        <begin position="7"/>
        <end position="26"/>
    </location>
</feature>
<feature type="domain" description="Fucosyltransferase N-terminal" evidence="14">
    <location>
        <begin position="188"/>
        <end position="274"/>
    </location>
</feature>
<dbReference type="EC" id="2.4.1.-" evidence="12"/>
<evidence type="ECO:0000256" key="3">
    <source>
        <dbReference type="ARBA" id="ARBA00008919"/>
    </source>
</evidence>
<evidence type="ECO:0000256" key="5">
    <source>
        <dbReference type="ARBA" id="ARBA00022679"/>
    </source>
</evidence>
<evidence type="ECO:0000256" key="11">
    <source>
        <dbReference type="ARBA" id="ARBA00023180"/>
    </source>
</evidence>
<dbReference type="InterPro" id="IPR031481">
    <property type="entry name" value="Glyco_tran_10_N"/>
</dbReference>
<evidence type="ECO:0000256" key="2">
    <source>
        <dbReference type="ARBA" id="ARBA00004922"/>
    </source>
</evidence>
<keyword evidence="11" id="KW-0325">Glycoprotein</keyword>
<name>A0AAN8K3Q1_PATCE</name>